<dbReference type="PANTHER" id="PTHR21600">
    <property type="entry name" value="MITOCHONDRIAL RNA PSEUDOURIDINE SYNTHASE"/>
    <property type="match status" value="1"/>
</dbReference>
<dbReference type="EMBL" id="JAFBFI010000010">
    <property type="protein sequence ID" value="MBM7693001.1"/>
    <property type="molecule type" value="Genomic_DNA"/>
</dbReference>
<dbReference type="InterPro" id="IPR050188">
    <property type="entry name" value="RluA_PseudoU_synthase"/>
</dbReference>
<dbReference type="EC" id="5.4.99.-" evidence="3"/>
<name>A0ABS2QIK6_9BACI</name>
<feature type="domain" description="Pseudouridine synthase RsuA/RluA-like" evidence="4">
    <location>
        <begin position="100"/>
        <end position="250"/>
    </location>
</feature>
<evidence type="ECO:0000313" key="6">
    <source>
        <dbReference type="Proteomes" id="UP000823486"/>
    </source>
</evidence>
<evidence type="ECO:0000313" key="5">
    <source>
        <dbReference type="EMBL" id="MBM7693001.1"/>
    </source>
</evidence>
<dbReference type="PANTHER" id="PTHR21600:SF35">
    <property type="entry name" value="PSEUDOURIDINE SYNTHASE"/>
    <property type="match status" value="1"/>
</dbReference>
<comment type="similarity">
    <text evidence="2 3">Belongs to the pseudouridine synthase RluA family.</text>
</comment>
<dbReference type="PROSITE" id="PS01129">
    <property type="entry name" value="PSI_RLU"/>
    <property type="match status" value="1"/>
</dbReference>
<dbReference type="Proteomes" id="UP000823486">
    <property type="component" value="Unassembled WGS sequence"/>
</dbReference>
<dbReference type="InterPro" id="IPR006224">
    <property type="entry name" value="PsdUridine_synth_RluA-like_CS"/>
</dbReference>
<dbReference type="InterPro" id="IPR006145">
    <property type="entry name" value="PsdUridine_synth_RsuA/RluA"/>
</dbReference>
<keyword evidence="6" id="KW-1185">Reference proteome</keyword>
<protein>
    <recommendedName>
        <fullName evidence="3">Pseudouridine synthase</fullName>
        <ecNumber evidence="3">5.4.99.-</ecNumber>
    </recommendedName>
</protein>
<proteinExistence type="inferred from homology"/>
<organism evidence="5 6">
    <name type="scientific">Peribacillus deserti</name>
    <dbReference type="NCBI Taxonomy" id="673318"/>
    <lineage>
        <taxon>Bacteria</taxon>
        <taxon>Bacillati</taxon>
        <taxon>Bacillota</taxon>
        <taxon>Bacilli</taxon>
        <taxon>Bacillales</taxon>
        <taxon>Bacillaceae</taxon>
        <taxon>Peribacillus</taxon>
    </lineage>
</organism>
<sequence>MAMPEEKMTGTPFSLEWTVQECDSGKLLRDFLGEQHISRSSLTDIKYNGGSILVGQEEVTVRYVLKTDDRIEVIFPKEQISAGLTKENLPLDIIYEDHYLLVISKPPLMNTIPSRDRPAGSIANALAGYYDRTNISSTIHIVTRLDRDTSGIMLVAKHRHVHHLLSEQQKKGSVNRYYEAIVEGVIPESTRMINAPIGRKETSIIEREVREDGKPACTTVEVLEKLPCATHILLKLMTGRTHQIRVHMSHIGYPLAGDDLYGGSRKHIKRQALHCSKLAFYHPFLEKELTFTKELPQDMKTLIEDLRSRS</sequence>
<gene>
    <name evidence="5" type="ORF">JOC77_002440</name>
</gene>
<evidence type="ECO:0000256" key="2">
    <source>
        <dbReference type="ARBA" id="ARBA00010876"/>
    </source>
</evidence>
<dbReference type="InterPro" id="IPR006225">
    <property type="entry name" value="PsdUridine_synth_RluC/D"/>
</dbReference>
<dbReference type="Gene3D" id="3.30.2350.10">
    <property type="entry name" value="Pseudouridine synthase"/>
    <property type="match status" value="1"/>
</dbReference>
<comment type="caution">
    <text evidence="5">The sequence shown here is derived from an EMBL/GenBank/DDBJ whole genome shotgun (WGS) entry which is preliminary data.</text>
</comment>
<evidence type="ECO:0000256" key="3">
    <source>
        <dbReference type="RuleBase" id="RU362028"/>
    </source>
</evidence>
<dbReference type="SUPFAM" id="SSF55120">
    <property type="entry name" value="Pseudouridine synthase"/>
    <property type="match status" value="1"/>
</dbReference>
<reference evidence="5 6" key="1">
    <citation type="submission" date="2021-01" db="EMBL/GenBank/DDBJ databases">
        <title>Genomic Encyclopedia of Type Strains, Phase IV (KMG-IV): sequencing the most valuable type-strain genomes for metagenomic binning, comparative biology and taxonomic classification.</title>
        <authorList>
            <person name="Goeker M."/>
        </authorList>
    </citation>
    <scope>NUCLEOTIDE SEQUENCE [LARGE SCALE GENOMIC DNA]</scope>
    <source>
        <strain evidence="5 6">DSM 105482</strain>
    </source>
</reference>
<dbReference type="GO" id="GO:0160140">
    <property type="term" value="F:23S rRNA pseudouridine(1911/1915/1917) synthase activity"/>
    <property type="evidence" value="ECO:0007669"/>
    <property type="project" value="UniProtKB-EC"/>
</dbReference>
<evidence type="ECO:0000256" key="1">
    <source>
        <dbReference type="ARBA" id="ARBA00000073"/>
    </source>
</evidence>
<accession>A0ABS2QIK6</accession>
<dbReference type="CDD" id="cd02869">
    <property type="entry name" value="PseudoU_synth_RluA_like"/>
    <property type="match status" value="1"/>
</dbReference>
<evidence type="ECO:0000259" key="4">
    <source>
        <dbReference type="Pfam" id="PF00849"/>
    </source>
</evidence>
<dbReference type="Pfam" id="PF00849">
    <property type="entry name" value="PseudoU_synth_2"/>
    <property type="match status" value="1"/>
</dbReference>
<comment type="catalytic activity">
    <reaction evidence="1 3">
        <text>a uridine in RNA = a pseudouridine in RNA</text>
        <dbReference type="Rhea" id="RHEA:48348"/>
        <dbReference type="Rhea" id="RHEA-COMP:12068"/>
        <dbReference type="Rhea" id="RHEA-COMP:12069"/>
        <dbReference type="ChEBI" id="CHEBI:65314"/>
        <dbReference type="ChEBI" id="CHEBI:65315"/>
    </reaction>
</comment>
<comment type="function">
    <text evidence="3">Responsible for synthesis of pseudouridine from uracil.</text>
</comment>
<keyword evidence="3 5" id="KW-0413">Isomerase</keyword>
<dbReference type="NCBIfam" id="TIGR00005">
    <property type="entry name" value="rluA_subfam"/>
    <property type="match status" value="1"/>
</dbReference>
<dbReference type="InterPro" id="IPR020103">
    <property type="entry name" value="PsdUridine_synth_cat_dom_sf"/>
</dbReference>